<dbReference type="InterPro" id="IPR010496">
    <property type="entry name" value="AL/BT2_dom"/>
</dbReference>
<dbReference type="AlphaFoldDB" id="A0A3D8YH21"/>
<proteinExistence type="predicted"/>
<name>A0A3D8YH21_9BACT</name>
<accession>A0A3D8YH21</accession>
<protein>
    <submittedName>
        <fullName evidence="2">DUF1080 domain-containing protein</fullName>
    </submittedName>
</protein>
<dbReference type="GO" id="GO:0016787">
    <property type="term" value="F:hydrolase activity"/>
    <property type="evidence" value="ECO:0007669"/>
    <property type="project" value="InterPro"/>
</dbReference>
<dbReference type="OrthoDB" id="259356at2"/>
<feature type="domain" description="3-keto-alpha-glucoside-1,2-lyase/3-keto-2-hydroxy-glucal hydratase" evidence="1">
    <location>
        <begin position="25"/>
        <end position="275"/>
    </location>
</feature>
<keyword evidence="3" id="KW-1185">Reference proteome</keyword>
<organism evidence="2 3">
    <name type="scientific">Dyadobacter luteus</name>
    <dbReference type="NCBI Taxonomy" id="2259619"/>
    <lineage>
        <taxon>Bacteria</taxon>
        <taxon>Pseudomonadati</taxon>
        <taxon>Bacteroidota</taxon>
        <taxon>Cytophagia</taxon>
        <taxon>Cytophagales</taxon>
        <taxon>Spirosomataceae</taxon>
        <taxon>Dyadobacter</taxon>
    </lineage>
</organism>
<comment type="caution">
    <text evidence="2">The sequence shown here is derived from an EMBL/GenBank/DDBJ whole genome shotgun (WGS) entry which is preliminary data.</text>
</comment>
<dbReference type="EMBL" id="QNUL01000002">
    <property type="protein sequence ID" value="REA63676.1"/>
    <property type="molecule type" value="Genomic_DNA"/>
</dbReference>
<dbReference type="Gene3D" id="2.60.120.560">
    <property type="entry name" value="Exo-inulinase, domain 1"/>
    <property type="match status" value="1"/>
</dbReference>
<evidence type="ECO:0000313" key="2">
    <source>
        <dbReference type="EMBL" id="REA63676.1"/>
    </source>
</evidence>
<gene>
    <name evidence="2" type="ORF">DSL64_04370</name>
</gene>
<sequence>MLKYFTPAVAIFVFLTLSTFPVYGQWVPLLDKNMSQWQTYLSYRHQNNYNGNVPKGADGKEMAPVGYDKDPSGVFSVLNEPEGLVLRVSGEIYGCIFTKQEFENYHLKLQFKWGEKKYEPRLNKLKDSGILYHSTGPAGAEYWRTWMLSQEFQIMEGHMGDYWCQANSVVDIRSFPSEGVMSAIADANQPYRTYKSGSDYYCMRSQDYESPAGDWNTLELICYQGKSLHIVNGHVVMVLQNSGYVKPDGERVAMIKGRIQLQSEAAEAFFRDINIMKLDRMPEVYQKFFEKL</sequence>
<evidence type="ECO:0000259" key="1">
    <source>
        <dbReference type="Pfam" id="PF06439"/>
    </source>
</evidence>
<evidence type="ECO:0000313" key="3">
    <source>
        <dbReference type="Proteomes" id="UP000256373"/>
    </source>
</evidence>
<reference evidence="2 3" key="1">
    <citation type="submission" date="2018-07" db="EMBL/GenBank/DDBJ databases">
        <title>Dyadobacter roseus sp. nov., isolated from rose rhizosphere soil.</title>
        <authorList>
            <person name="Chen L."/>
        </authorList>
    </citation>
    <scope>NUCLEOTIDE SEQUENCE [LARGE SCALE GENOMIC DNA]</scope>
    <source>
        <strain evidence="2 3">RS19</strain>
    </source>
</reference>
<dbReference type="Proteomes" id="UP000256373">
    <property type="component" value="Unassembled WGS sequence"/>
</dbReference>
<dbReference type="RefSeq" id="WP_115829426.1">
    <property type="nucleotide sequence ID" value="NZ_QNUL01000002.1"/>
</dbReference>
<dbReference type="Pfam" id="PF06439">
    <property type="entry name" value="3keto-disac_hyd"/>
    <property type="match status" value="1"/>
</dbReference>